<keyword evidence="2" id="KW-1185">Reference proteome</keyword>
<accession>A0A3M7PRU4</accession>
<sequence>MKNKIDFFSFELKIKIPNKTKNMISFLENYNRKSIEGLYGINQVFFYFMINIRKVNHVPIDMISGENKLLYDNIKNYCEQTSNKIKAIFLAKNLKFTAVLNCISKSDIF</sequence>
<organism evidence="1 2">
    <name type="scientific">Brachionus plicatilis</name>
    <name type="common">Marine rotifer</name>
    <name type="synonym">Brachionus muelleri</name>
    <dbReference type="NCBI Taxonomy" id="10195"/>
    <lineage>
        <taxon>Eukaryota</taxon>
        <taxon>Metazoa</taxon>
        <taxon>Spiralia</taxon>
        <taxon>Gnathifera</taxon>
        <taxon>Rotifera</taxon>
        <taxon>Eurotatoria</taxon>
        <taxon>Monogononta</taxon>
        <taxon>Pseudotrocha</taxon>
        <taxon>Ploima</taxon>
        <taxon>Brachionidae</taxon>
        <taxon>Brachionus</taxon>
    </lineage>
</organism>
<comment type="caution">
    <text evidence="1">The sequence shown here is derived from an EMBL/GenBank/DDBJ whole genome shotgun (WGS) entry which is preliminary data.</text>
</comment>
<dbReference type="EMBL" id="REGN01009302">
    <property type="protein sequence ID" value="RNA01495.1"/>
    <property type="molecule type" value="Genomic_DNA"/>
</dbReference>
<dbReference type="Proteomes" id="UP000276133">
    <property type="component" value="Unassembled WGS sequence"/>
</dbReference>
<proteinExistence type="predicted"/>
<reference evidence="1 2" key="1">
    <citation type="journal article" date="2018" name="Sci. Rep.">
        <title>Genomic signatures of local adaptation to the degree of environmental predictability in rotifers.</title>
        <authorList>
            <person name="Franch-Gras L."/>
            <person name="Hahn C."/>
            <person name="Garcia-Roger E.M."/>
            <person name="Carmona M.J."/>
            <person name="Serra M."/>
            <person name="Gomez A."/>
        </authorList>
    </citation>
    <scope>NUCLEOTIDE SEQUENCE [LARGE SCALE GENOMIC DNA]</scope>
    <source>
        <strain evidence="1">HYR1</strain>
    </source>
</reference>
<gene>
    <name evidence="1" type="ORF">BpHYR1_006608</name>
</gene>
<evidence type="ECO:0000313" key="1">
    <source>
        <dbReference type="EMBL" id="RNA01495.1"/>
    </source>
</evidence>
<dbReference type="AlphaFoldDB" id="A0A3M7PRU4"/>
<name>A0A3M7PRU4_BRAPC</name>
<evidence type="ECO:0000313" key="2">
    <source>
        <dbReference type="Proteomes" id="UP000276133"/>
    </source>
</evidence>
<protein>
    <submittedName>
        <fullName evidence="1">Uncharacterized protein</fullName>
    </submittedName>
</protein>